<dbReference type="SMART" id="SM00100">
    <property type="entry name" value="cNMP"/>
    <property type="match status" value="1"/>
</dbReference>
<evidence type="ECO:0000313" key="7">
    <source>
        <dbReference type="Proteomes" id="UP000265515"/>
    </source>
</evidence>
<keyword evidence="1" id="KW-0813">Transport</keyword>
<dbReference type="OMA" id="YMIASHA"/>
<keyword evidence="1" id="KW-0406">Ion transport</keyword>
<dbReference type="PROSITE" id="PS50042">
    <property type="entry name" value="CNMP_BINDING_3"/>
    <property type="match status" value="1"/>
</dbReference>
<feature type="transmembrane region" description="Helical" evidence="4">
    <location>
        <begin position="84"/>
        <end position="105"/>
    </location>
</feature>
<keyword evidence="4" id="KW-0472">Membrane</keyword>
<keyword evidence="7" id="KW-1185">Reference proteome</keyword>
<dbReference type="STRING" id="69332.A0A388KCZ0"/>
<gene>
    <name evidence="6" type="primary">CNGC2</name>
    <name evidence="6" type="ORF">CBR_g1053</name>
</gene>
<dbReference type="PROSITE" id="PS50096">
    <property type="entry name" value="IQ"/>
    <property type="match status" value="1"/>
</dbReference>
<organism evidence="6 7">
    <name type="scientific">Chara braunii</name>
    <name type="common">Braun's stonewort</name>
    <dbReference type="NCBI Taxonomy" id="69332"/>
    <lineage>
        <taxon>Eukaryota</taxon>
        <taxon>Viridiplantae</taxon>
        <taxon>Streptophyta</taxon>
        <taxon>Charophyceae</taxon>
        <taxon>Charales</taxon>
        <taxon>Characeae</taxon>
        <taxon>Chara</taxon>
    </lineage>
</organism>
<comment type="caution">
    <text evidence="6">The sequence shown here is derived from an EMBL/GenBank/DDBJ whole genome shotgun (WGS) entry which is preliminary data.</text>
</comment>
<feature type="region of interest" description="Disordered" evidence="3">
    <location>
        <begin position="1"/>
        <end position="46"/>
    </location>
</feature>
<dbReference type="Proteomes" id="UP000265515">
    <property type="component" value="Unassembled WGS sequence"/>
</dbReference>
<evidence type="ECO:0000256" key="1">
    <source>
        <dbReference type="ARBA" id="ARBA00023286"/>
    </source>
</evidence>
<dbReference type="Gene3D" id="1.10.287.630">
    <property type="entry name" value="Helix hairpin bin"/>
    <property type="match status" value="1"/>
</dbReference>
<keyword evidence="4" id="KW-0812">Transmembrane</keyword>
<dbReference type="PANTHER" id="PTHR45651:SF12">
    <property type="entry name" value="CYCLIC NUCLEOTIDE-GATED ION CHANNEL 15-RELATED"/>
    <property type="match status" value="1"/>
</dbReference>
<keyword evidence="4" id="KW-1133">Transmembrane helix</keyword>
<dbReference type="Gramene" id="GBG67934">
    <property type="protein sequence ID" value="GBG67934"/>
    <property type="gene ID" value="CBR_g1053"/>
</dbReference>
<dbReference type="SUPFAM" id="SSF51206">
    <property type="entry name" value="cAMP-binding domain-like"/>
    <property type="match status" value="1"/>
</dbReference>
<evidence type="ECO:0000256" key="3">
    <source>
        <dbReference type="SAM" id="MobiDB-lite"/>
    </source>
</evidence>
<name>A0A388KCZ0_CHABU</name>
<keyword evidence="1" id="KW-1071">Ligand-gated ion channel</keyword>
<reference evidence="6 7" key="1">
    <citation type="journal article" date="2018" name="Cell">
        <title>The Chara Genome: Secondary Complexity and Implications for Plant Terrestrialization.</title>
        <authorList>
            <person name="Nishiyama T."/>
            <person name="Sakayama H."/>
            <person name="Vries J.D."/>
            <person name="Buschmann H."/>
            <person name="Saint-Marcoux D."/>
            <person name="Ullrich K.K."/>
            <person name="Haas F.B."/>
            <person name="Vanderstraeten L."/>
            <person name="Becker D."/>
            <person name="Lang D."/>
            <person name="Vosolsobe S."/>
            <person name="Rombauts S."/>
            <person name="Wilhelmsson P.K.I."/>
            <person name="Janitza P."/>
            <person name="Kern R."/>
            <person name="Heyl A."/>
            <person name="Rumpler F."/>
            <person name="Villalobos L.I.A.C."/>
            <person name="Clay J.M."/>
            <person name="Skokan R."/>
            <person name="Toyoda A."/>
            <person name="Suzuki Y."/>
            <person name="Kagoshima H."/>
            <person name="Schijlen E."/>
            <person name="Tajeshwar N."/>
            <person name="Catarino B."/>
            <person name="Hetherington A.J."/>
            <person name="Saltykova A."/>
            <person name="Bonnot C."/>
            <person name="Breuninger H."/>
            <person name="Symeonidi A."/>
            <person name="Radhakrishnan G.V."/>
            <person name="Van Nieuwerburgh F."/>
            <person name="Deforce D."/>
            <person name="Chang C."/>
            <person name="Karol K.G."/>
            <person name="Hedrich R."/>
            <person name="Ulvskov P."/>
            <person name="Glockner G."/>
            <person name="Delwiche C.F."/>
            <person name="Petrasek J."/>
            <person name="Van de Peer Y."/>
            <person name="Friml J."/>
            <person name="Beilby M."/>
            <person name="Dolan L."/>
            <person name="Kohara Y."/>
            <person name="Sugano S."/>
            <person name="Fujiyama A."/>
            <person name="Delaux P.-M."/>
            <person name="Quint M."/>
            <person name="TheiBen G."/>
            <person name="Hagemann M."/>
            <person name="Harholt J."/>
            <person name="Dunand C."/>
            <person name="Zachgo S."/>
            <person name="Langdale J."/>
            <person name="Maumus F."/>
            <person name="Straeten D.V.D."/>
            <person name="Gould S.B."/>
            <person name="Rensing S.A."/>
        </authorList>
    </citation>
    <scope>NUCLEOTIDE SEQUENCE [LARGE SCALE GENOMIC DNA]</scope>
    <source>
        <strain evidence="6 7">S276</strain>
    </source>
</reference>
<dbReference type="InterPro" id="IPR014710">
    <property type="entry name" value="RmlC-like_jellyroll"/>
</dbReference>
<dbReference type="InterPro" id="IPR018490">
    <property type="entry name" value="cNMP-bd_dom_sf"/>
</dbReference>
<dbReference type="GO" id="GO:0034220">
    <property type="term" value="P:monoatomic ion transmembrane transport"/>
    <property type="evidence" value="ECO:0007669"/>
    <property type="project" value="UniProtKB-KW"/>
</dbReference>
<keyword evidence="2" id="KW-0407">Ion channel</keyword>
<protein>
    <recommendedName>
        <fullName evidence="5">Cyclic nucleotide-binding domain-containing protein</fullName>
    </recommendedName>
</protein>
<feature type="transmembrane region" description="Helical" evidence="4">
    <location>
        <begin position="117"/>
        <end position="134"/>
    </location>
</feature>
<accession>A0A388KCZ0</accession>
<feature type="transmembrane region" description="Helical" evidence="4">
    <location>
        <begin position="200"/>
        <end position="221"/>
    </location>
</feature>
<sequence>MMQPWGPPSPVLEEHEYQENGRQGNNGGWERGKVEIEPMQVEPGESSARRESVAYVAPSSRVLGRGELVVDKKEVAKHYLKKGFLLDVIAVLPVPQTVMWIIIPAMQGSPAKNTKNFLRLLVLIQYIPRVWRIFPLISMLREPTGVVFETAWAGIVTNLAVYMIASHAGTVFDRCCLVGVLFAVSSLGSNLDASSFIGEVLFCIAISLIGLLLLALLVGNMQTYLLSLTRKLEEMRVHRRDIDQWLRHRQLPKELQDRVRRFEHFSWSATRGVDEEERIRELPPELRRDIKRHLCLDLVRKVPLFNGMDEQLLDAICVLLRPTIFIQDSVVIHEGDPVKFMLFIIRGVLESSTTNGGRTGFLNTGLVQAGSFCGEELLTWCLDRTRREHLPSSTRTITALVDVEAFALEVTDLKYVASQFKRLHRKEFMRTLRYHSLQWRTWAACSIQAAWRRKKARDRKRRQMMQEAAMQDMNLSLGTAMRVARFAANAMKTVKRMRSRPSVIPPLFKPPDPIMEEDDIVPLFPDTEADAVGREVGGPAVPKSGFLGSAVPKSGFLGSGVPKSGFLGGGGSVPKSGFLGSGVPKSGFLASGVAKSGMLQSGVAKSGMLSSSVAKSGLLRGSIPPSGVLREKPSSSVAKSGLWEETHFTVYKASPCVQCLANMTGRAVPNGVTACETNLAAPCTGAPYRGTPHRYTFVRRA</sequence>
<dbReference type="PANTHER" id="PTHR45651">
    <property type="entry name" value="CYCLIC NUCLEOTIDE-GATED ION CHANNEL 15-RELATED-RELATED"/>
    <property type="match status" value="1"/>
</dbReference>
<feature type="domain" description="Cyclic nucleotide-binding" evidence="5">
    <location>
        <begin position="304"/>
        <end position="406"/>
    </location>
</feature>
<dbReference type="GO" id="GO:0016020">
    <property type="term" value="C:membrane"/>
    <property type="evidence" value="ECO:0007669"/>
    <property type="project" value="UniProtKB-SubCell"/>
</dbReference>
<dbReference type="SUPFAM" id="SSF81324">
    <property type="entry name" value="Voltage-gated potassium channels"/>
    <property type="match status" value="1"/>
</dbReference>
<dbReference type="EMBL" id="BFEA01000094">
    <property type="protein sequence ID" value="GBG67934.1"/>
    <property type="molecule type" value="Genomic_DNA"/>
</dbReference>
<evidence type="ECO:0000259" key="5">
    <source>
        <dbReference type="PROSITE" id="PS50042"/>
    </source>
</evidence>
<evidence type="ECO:0000313" key="6">
    <source>
        <dbReference type="EMBL" id="GBG67934.1"/>
    </source>
</evidence>
<dbReference type="OrthoDB" id="421226at2759"/>
<evidence type="ECO:0000256" key="2">
    <source>
        <dbReference type="ARBA" id="ARBA00023303"/>
    </source>
</evidence>
<feature type="transmembrane region" description="Helical" evidence="4">
    <location>
        <begin position="146"/>
        <end position="165"/>
    </location>
</feature>
<dbReference type="CDD" id="cd00038">
    <property type="entry name" value="CAP_ED"/>
    <property type="match status" value="1"/>
</dbReference>
<feature type="compositionally biased region" description="Pro residues" evidence="3">
    <location>
        <begin position="1"/>
        <end position="10"/>
    </location>
</feature>
<evidence type="ECO:0000256" key="4">
    <source>
        <dbReference type="SAM" id="Phobius"/>
    </source>
</evidence>
<proteinExistence type="predicted"/>
<dbReference type="Gene3D" id="2.60.120.10">
    <property type="entry name" value="Jelly Rolls"/>
    <property type="match status" value="1"/>
</dbReference>
<dbReference type="AlphaFoldDB" id="A0A388KCZ0"/>
<dbReference type="InterPro" id="IPR000595">
    <property type="entry name" value="cNMP-bd_dom"/>
</dbReference>